<keyword evidence="3" id="KW-1185">Reference proteome</keyword>
<dbReference type="GO" id="GO:0005737">
    <property type="term" value="C:cytoplasm"/>
    <property type="evidence" value="ECO:0007669"/>
    <property type="project" value="TreeGrafter"/>
</dbReference>
<dbReference type="AlphaFoldDB" id="A0A1I5ZS71"/>
<evidence type="ECO:0000313" key="3">
    <source>
        <dbReference type="Proteomes" id="UP000243106"/>
    </source>
</evidence>
<dbReference type="GO" id="GO:0008887">
    <property type="term" value="F:glycerate kinase activity"/>
    <property type="evidence" value="ECO:0007669"/>
    <property type="project" value="InterPro"/>
</dbReference>
<dbReference type="Gene3D" id="3.40.1480.10">
    <property type="entry name" value="MOFRL domain"/>
    <property type="match status" value="1"/>
</dbReference>
<feature type="domain" description="MOFRL" evidence="1">
    <location>
        <begin position="39"/>
        <end position="145"/>
    </location>
</feature>
<evidence type="ECO:0000259" key="1">
    <source>
        <dbReference type="Pfam" id="PF05161"/>
    </source>
</evidence>
<dbReference type="InterPro" id="IPR037035">
    <property type="entry name" value="GK-like_C_sf"/>
</dbReference>
<dbReference type="PANTHER" id="PTHR12227:SF0">
    <property type="entry name" value="GLYCERATE KINASE"/>
    <property type="match status" value="1"/>
</dbReference>
<proteinExistence type="predicted"/>
<dbReference type="EMBL" id="FOXV01000012">
    <property type="protein sequence ID" value="SFQ59271.1"/>
    <property type="molecule type" value="Genomic_DNA"/>
</dbReference>
<dbReference type="InterPro" id="IPR039760">
    <property type="entry name" value="MOFRL_protein"/>
</dbReference>
<organism evidence="2 3">
    <name type="scientific">Roseivivax halotolerans</name>
    <dbReference type="NCBI Taxonomy" id="93684"/>
    <lineage>
        <taxon>Bacteria</taxon>
        <taxon>Pseudomonadati</taxon>
        <taxon>Pseudomonadota</taxon>
        <taxon>Alphaproteobacteria</taxon>
        <taxon>Rhodobacterales</taxon>
        <taxon>Roseobacteraceae</taxon>
        <taxon>Roseivivax</taxon>
    </lineage>
</organism>
<accession>A0A1I5ZS71</accession>
<dbReference type="STRING" id="93684.SAMN05421853_1121"/>
<protein>
    <submittedName>
        <fullName evidence="2">Hydroxypyruvate reductase</fullName>
    </submittedName>
</protein>
<feature type="non-terminal residue" evidence="2">
    <location>
        <position position="1"/>
    </location>
</feature>
<dbReference type="SUPFAM" id="SSF82544">
    <property type="entry name" value="GckA/TtuD-like"/>
    <property type="match status" value="1"/>
</dbReference>
<dbReference type="Proteomes" id="UP000243106">
    <property type="component" value="Unassembled WGS sequence"/>
</dbReference>
<name>A0A1I5ZS71_9RHOB</name>
<dbReference type="RefSeq" id="WP_281244606.1">
    <property type="nucleotide sequence ID" value="NZ_FOXV01000012.1"/>
</dbReference>
<dbReference type="PANTHER" id="PTHR12227">
    <property type="entry name" value="GLYCERATE KINASE"/>
    <property type="match status" value="1"/>
</dbReference>
<gene>
    <name evidence="2" type="ORF">SAMN05421853_1121</name>
</gene>
<keyword evidence="2" id="KW-0670">Pyruvate</keyword>
<reference evidence="3" key="1">
    <citation type="submission" date="2016-10" db="EMBL/GenBank/DDBJ databases">
        <authorList>
            <person name="Varghese N."/>
            <person name="Submissions S."/>
        </authorList>
    </citation>
    <scope>NUCLEOTIDE SEQUENCE [LARGE SCALE GENOMIC DNA]</scope>
    <source>
        <strain evidence="3">JCM 10271</strain>
    </source>
</reference>
<sequence>APVLLGDALEGEARELGTVMAGIAKAVARHGTPASPPAVLISGGETTVTVGDTKPGRGGRNTEFLLSLALALNGHKNISAVAADTDGIDGTEDAAGAILGPDFARDAARKGINASRALEMHDSFTVFDQLGYLVTTGPTLTNVNDFRAIVIRR</sequence>
<evidence type="ECO:0000313" key="2">
    <source>
        <dbReference type="EMBL" id="SFQ59271.1"/>
    </source>
</evidence>
<dbReference type="InterPro" id="IPR007835">
    <property type="entry name" value="MOFRL"/>
</dbReference>
<dbReference type="Pfam" id="PF05161">
    <property type="entry name" value="MOFRL"/>
    <property type="match status" value="1"/>
</dbReference>